<evidence type="ECO:0000256" key="6">
    <source>
        <dbReference type="ARBA" id="ARBA00022438"/>
    </source>
</evidence>
<dbReference type="Gene3D" id="1.25.50.10">
    <property type="entry name" value="Peptidase M1, alanyl aminopeptidase, C-terminal domain"/>
    <property type="match status" value="1"/>
</dbReference>
<dbReference type="Gene3D" id="1.10.390.10">
    <property type="entry name" value="Neutral Protease Domain 2"/>
    <property type="match status" value="1"/>
</dbReference>
<dbReference type="EMBL" id="FUYB01000029">
    <property type="protein sequence ID" value="SKA95229.1"/>
    <property type="molecule type" value="Genomic_DNA"/>
</dbReference>
<dbReference type="InterPro" id="IPR001930">
    <property type="entry name" value="Peptidase_M1"/>
</dbReference>
<gene>
    <name evidence="18" type="ORF">SAMN02745130_03733</name>
</gene>
<sequence length="879" mass="100236">MREGQPHTIYLKDYTPPVYQVETLNLKFELGDEFTVVTSTAHYQRDPSHLGNTLLELDGEDLELISVQLDGRYLQVNQDYRLTPEGLQILTMPAQGSLEIVTRIYPQKNTALEGLYQSSGNFCTQCEAQGFRKITYYQDRPDVMTLFTTDIIAERAKYPVLLSNGNLVAAGELEEGKHWARWLDPYRKPAYLFALVAGHLKHVEDFYTTGSGRKVTLRIYTEPHNISKCEHAMQSLKRAMRWDEQRFGLEYDLDIYMIVAVDDFNMGAMENKGLNIFNSKLVFASPETATDQDYINIESVIGHEYFHNWTGNRITCRDWFQLSLKEGLTVFRDQEFTADLHSPAVKRIEDVRMLRTFQFTEDASPMAHPIRPASYMEINNFYTMTVYEKGAEVVRLYQTLLGRAGFRQGMDLYFARHDGQAVTTEDFLAAMADANQADLKQLQRWYDQAGTPEVKVTMTYDATAQTCRLHCVQSIPATPESQHKQPQLIPLQVGLLRETGADLALYLEDQPCDGILQLTQAEQSFRFTQVPEQPVPSLLRNFSAPVRLVYPYTEAELIFLMKHDSDAFNRWDAGQRLAMRAFESLLLDLKQGIPLGLSHECVCAWQVVLTDENLDPALRAEALSLPSETDIAEQLRPADPAAIHQVREFVLTTLAKALRLDFEIIFYRLQHQGVYQIDAASMGKRRLKNVCLAYLGHLDDQAVPALCAEQYAQANNMTDALAALAVLVDIDCPERVAALQHFHDRWQHDPLVMDKWFALQASSSLPNTLQQVQQLLEHPLFDMRNPNKVRALIGSFALRNPWHFHAADGSGYAFLAERVLWLNERNPQVAARMVRPLINWRHYESGRAQLMRGQLERIQAHQGLSADVYEIVSKSLATA</sequence>
<dbReference type="GO" id="GO:0016285">
    <property type="term" value="F:alanyl aminopeptidase activity"/>
    <property type="evidence" value="ECO:0007669"/>
    <property type="project" value="UniProtKB-EC"/>
</dbReference>
<dbReference type="InterPro" id="IPR042097">
    <property type="entry name" value="Aminopeptidase_N-like_N_sf"/>
</dbReference>
<dbReference type="Gene3D" id="2.60.40.1730">
    <property type="entry name" value="tricorn interacting facor f3 domain"/>
    <property type="match status" value="1"/>
</dbReference>
<evidence type="ECO:0000313" key="18">
    <source>
        <dbReference type="EMBL" id="SKA95229.1"/>
    </source>
</evidence>
<dbReference type="InterPro" id="IPR035414">
    <property type="entry name" value="Peptidase_M1_pepN_Ig-like"/>
</dbReference>
<evidence type="ECO:0000259" key="17">
    <source>
        <dbReference type="Pfam" id="PF17900"/>
    </source>
</evidence>
<dbReference type="GO" id="GO:0008237">
    <property type="term" value="F:metallopeptidase activity"/>
    <property type="evidence" value="ECO:0007669"/>
    <property type="project" value="UniProtKB-UniRule"/>
</dbReference>
<evidence type="ECO:0000259" key="16">
    <source>
        <dbReference type="Pfam" id="PF17432"/>
    </source>
</evidence>
<dbReference type="GO" id="GO:0008270">
    <property type="term" value="F:zinc ion binding"/>
    <property type="evidence" value="ECO:0007669"/>
    <property type="project" value="InterPro"/>
</dbReference>
<dbReference type="FunFam" id="1.10.390.10:FF:000002">
    <property type="entry name" value="Aminopeptidase N"/>
    <property type="match status" value="1"/>
</dbReference>
<keyword evidence="11" id="KW-0482">Metalloprotease</keyword>
<dbReference type="EC" id="3.4.11.2" evidence="4 13"/>
<comment type="cofactor">
    <cofactor evidence="2">
        <name>Zn(2+)</name>
        <dbReference type="ChEBI" id="CHEBI:29105"/>
    </cofactor>
</comment>
<dbReference type="PANTHER" id="PTHR46322">
    <property type="entry name" value="PUROMYCIN-SENSITIVE AMINOPEPTIDASE"/>
    <property type="match status" value="1"/>
</dbReference>
<dbReference type="FunFam" id="2.60.40.1840:FF:000001">
    <property type="entry name" value="Aminopeptidase N"/>
    <property type="match status" value="1"/>
</dbReference>
<dbReference type="PANTHER" id="PTHR46322:SF1">
    <property type="entry name" value="PUROMYCIN-SENSITIVE AMINOPEPTIDASE"/>
    <property type="match status" value="1"/>
</dbReference>
<comment type="similarity">
    <text evidence="3">Belongs to the peptidase M1 family.</text>
</comment>
<dbReference type="Pfam" id="PF11940">
    <property type="entry name" value="DUF3458"/>
    <property type="match status" value="1"/>
</dbReference>
<evidence type="ECO:0000313" key="19">
    <source>
        <dbReference type="Proteomes" id="UP000190460"/>
    </source>
</evidence>
<evidence type="ECO:0000256" key="5">
    <source>
        <dbReference type="ARBA" id="ARBA00015611"/>
    </source>
</evidence>
<accession>A0A1T4Y0A2</accession>
<dbReference type="InterPro" id="IPR037144">
    <property type="entry name" value="Peptidase_M1_pepN_C_sf"/>
</dbReference>
<dbReference type="Pfam" id="PF01433">
    <property type="entry name" value="Peptidase_M1"/>
    <property type="match status" value="1"/>
</dbReference>
<protein>
    <recommendedName>
        <fullName evidence="5 13">Aminopeptidase N</fullName>
        <ecNumber evidence="4 13">3.4.11.2</ecNumber>
    </recommendedName>
</protein>
<keyword evidence="9" id="KW-0378">Hydrolase</keyword>
<dbReference type="STRING" id="92487.SAMN02745130_03733"/>
<evidence type="ECO:0000259" key="14">
    <source>
        <dbReference type="Pfam" id="PF01433"/>
    </source>
</evidence>
<dbReference type="OrthoDB" id="100605at2"/>
<evidence type="ECO:0000256" key="1">
    <source>
        <dbReference type="ARBA" id="ARBA00000098"/>
    </source>
</evidence>
<evidence type="ECO:0000256" key="13">
    <source>
        <dbReference type="NCBIfam" id="TIGR02414"/>
    </source>
</evidence>
<evidence type="ECO:0000256" key="12">
    <source>
        <dbReference type="ARBA" id="ARBA00059739"/>
    </source>
</evidence>
<evidence type="ECO:0000256" key="7">
    <source>
        <dbReference type="ARBA" id="ARBA00022670"/>
    </source>
</evidence>
<dbReference type="Pfam" id="PF17900">
    <property type="entry name" value="Peptidase_M1_N"/>
    <property type="match status" value="1"/>
</dbReference>
<dbReference type="InterPro" id="IPR024601">
    <property type="entry name" value="Peptidase_M1_pepN_C"/>
</dbReference>
<comment type="catalytic activity">
    <reaction evidence="1">
        <text>Release of an N-terminal amino acid, Xaa-|-Yaa- from a peptide, amide or arylamide. Xaa is preferably Ala, but may be most amino acids including Pro (slow action). When a terminal hydrophobic residue is followed by a prolyl residue, the two may be released as an intact Xaa-Pro dipeptide.</text>
        <dbReference type="EC" id="3.4.11.2"/>
    </reaction>
</comment>
<feature type="domain" description="Peptidase M1 membrane alanine aminopeptidase" evidence="14">
    <location>
        <begin position="232"/>
        <end position="445"/>
    </location>
</feature>
<dbReference type="RefSeq" id="WP_078924164.1">
    <property type="nucleotide sequence ID" value="NZ_FUYB01000029.1"/>
</dbReference>
<organism evidence="18 19">
    <name type="scientific">Thiothrix eikelboomii</name>
    <dbReference type="NCBI Taxonomy" id="92487"/>
    <lineage>
        <taxon>Bacteria</taxon>
        <taxon>Pseudomonadati</taxon>
        <taxon>Pseudomonadota</taxon>
        <taxon>Gammaproteobacteria</taxon>
        <taxon>Thiotrichales</taxon>
        <taxon>Thiotrichaceae</taxon>
        <taxon>Thiothrix</taxon>
    </lineage>
</organism>
<feature type="domain" description="Aminopeptidase N-like N-terminal" evidence="17">
    <location>
        <begin position="91"/>
        <end position="192"/>
    </location>
</feature>
<dbReference type="FunFam" id="2.60.40.1730:FF:000005">
    <property type="entry name" value="Aminopeptidase N"/>
    <property type="match status" value="1"/>
</dbReference>
<evidence type="ECO:0000256" key="4">
    <source>
        <dbReference type="ARBA" id="ARBA00012564"/>
    </source>
</evidence>
<dbReference type="Pfam" id="PF17432">
    <property type="entry name" value="DUF3458_C"/>
    <property type="match status" value="1"/>
</dbReference>
<evidence type="ECO:0000256" key="10">
    <source>
        <dbReference type="ARBA" id="ARBA00022833"/>
    </source>
</evidence>
<dbReference type="SUPFAM" id="SSF55486">
    <property type="entry name" value="Metalloproteases ('zincins'), catalytic domain"/>
    <property type="match status" value="1"/>
</dbReference>
<keyword evidence="6 18" id="KW-0031">Aminopeptidase</keyword>
<feature type="domain" description="Peptidase M1 alanyl aminopeptidase Ig-like fold" evidence="15">
    <location>
        <begin position="450"/>
        <end position="550"/>
    </location>
</feature>
<dbReference type="InterPro" id="IPR012779">
    <property type="entry name" value="Peptidase_M1_pepN"/>
</dbReference>
<dbReference type="InterPro" id="IPR038438">
    <property type="entry name" value="PepN_Ig-like_sf"/>
</dbReference>
<keyword evidence="8" id="KW-0479">Metal-binding</keyword>
<dbReference type="Gene3D" id="3.30.2010.30">
    <property type="match status" value="1"/>
</dbReference>
<dbReference type="InterPro" id="IPR014782">
    <property type="entry name" value="Peptidase_M1_dom"/>
</dbReference>
<proteinExistence type="inferred from homology"/>
<dbReference type="InterPro" id="IPR027268">
    <property type="entry name" value="Peptidase_M4/M1_CTD_sf"/>
</dbReference>
<feature type="domain" description="Peptidase M1 alanyl aminopeptidase C-terminal" evidence="16">
    <location>
        <begin position="555"/>
        <end position="877"/>
    </location>
</feature>
<keyword evidence="10" id="KW-0862">Zinc</keyword>
<dbReference type="NCBIfam" id="TIGR02414">
    <property type="entry name" value="pepN_proteo"/>
    <property type="match status" value="1"/>
</dbReference>
<dbReference type="SUPFAM" id="SSF63737">
    <property type="entry name" value="Leukotriene A4 hydrolase N-terminal domain"/>
    <property type="match status" value="1"/>
</dbReference>
<dbReference type="AlphaFoldDB" id="A0A1T4Y0A2"/>
<keyword evidence="19" id="KW-1185">Reference proteome</keyword>
<dbReference type="Gene3D" id="2.60.40.1840">
    <property type="match status" value="1"/>
</dbReference>
<dbReference type="InterPro" id="IPR045357">
    <property type="entry name" value="Aminopeptidase_N-like_N"/>
</dbReference>
<reference evidence="18 19" key="1">
    <citation type="submission" date="2017-02" db="EMBL/GenBank/DDBJ databases">
        <authorList>
            <person name="Peterson S.W."/>
        </authorList>
    </citation>
    <scope>NUCLEOTIDE SEQUENCE [LARGE SCALE GENOMIC DNA]</scope>
    <source>
        <strain evidence="18 19">ATCC 49788</strain>
    </source>
</reference>
<evidence type="ECO:0000256" key="3">
    <source>
        <dbReference type="ARBA" id="ARBA00010136"/>
    </source>
</evidence>
<dbReference type="Proteomes" id="UP000190460">
    <property type="component" value="Unassembled WGS sequence"/>
</dbReference>
<dbReference type="CDD" id="cd09600">
    <property type="entry name" value="M1_APN"/>
    <property type="match status" value="1"/>
</dbReference>
<dbReference type="PRINTS" id="PR00756">
    <property type="entry name" value="ALADIPTASE"/>
</dbReference>
<evidence type="ECO:0000256" key="2">
    <source>
        <dbReference type="ARBA" id="ARBA00001947"/>
    </source>
</evidence>
<dbReference type="GO" id="GO:0006508">
    <property type="term" value="P:proteolysis"/>
    <property type="evidence" value="ECO:0007669"/>
    <property type="project" value="UniProtKB-UniRule"/>
</dbReference>
<evidence type="ECO:0000259" key="15">
    <source>
        <dbReference type="Pfam" id="PF11940"/>
    </source>
</evidence>
<evidence type="ECO:0000256" key="8">
    <source>
        <dbReference type="ARBA" id="ARBA00022723"/>
    </source>
</evidence>
<keyword evidence="7" id="KW-0645">Protease</keyword>
<evidence type="ECO:0000256" key="11">
    <source>
        <dbReference type="ARBA" id="ARBA00023049"/>
    </source>
</evidence>
<evidence type="ECO:0000256" key="9">
    <source>
        <dbReference type="ARBA" id="ARBA00022801"/>
    </source>
</evidence>
<comment type="function">
    <text evidence="12">Aminopeptidase N is involved in the degradation of intracellular peptides generated by protein breakdown during normal growth as well as in response to nutrient starvation.</text>
</comment>
<name>A0A1T4Y0A2_9GAMM</name>
<dbReference type="FunFam" id="3.30.2010.30:FF:000002">
    <property type="entry name" value="Putative aminopeptidase N"/>
    <property type="match status" value="1"/>
</dbReference>